<dbReference type="PANTHER" id="PTHR47894:SF1">
    <property type="entry name" value="HTH-TYPE TRANSCRIPTIONAL REGULATOR VQSM"/>
    <property type="match status" value="1"/>
</dbReference>
<comment type="caution">
    <text evidence="3">The sequence shown here is derived from an EMBL/GenBank/DDBJ whole genome shotgun (WGS) entry which is preliminary data.</text>
</comment>
<evidence type="ECO:0000313" key="3">
    <source>
        <dbReference type="EMBL" id="TAA29951.1"/>
    </source>
</evidence>
<dbReference type="Proteomes" id="UP000291286">
    <property type="component" value="Unassembled WGS sequence"/>
</dbReference>
<dbReference type="GO" id="GO:0000976">
    <property type="term" value="F:transcription cis-regulatory region binding"/>
    <property type="evidence" value="ECO:0007669"/>
    <property type="project" value="TreeGrafter"/>
</dbReference>
<keyword evidence="1" id="KW-0238">DNA-binding</keyword>
<dbReference type="EMBL" id="SHMB01000003">
    <property type="protein sequence ID" value="TAA29951.1"/>
    <property type="molecule type" value="Genomic_DNA"/>
</dbReference>
<dbReference type="GO" id="GO:0003700">
    <property type="term" value="F:DNA-binding transcription factor activity"/>
    <property type="evidence" value="ECO:0007669"/>
    <property type="project" value="TreeGrafter"/>
</dbReference>
<feature type="domain" description="HTH-type transcriptional regulator AraC-type N-terminal" evidence="2">
    <location>
        <begin position="21"/>
        <end position="203"/>
    </location>
</feature>
<dbReference type="Pfam" id="PF12625">
    <property type="entry name" value="Arabinose_bd"/>
    <property type="match status" value="1"/>
</dbReference>
<organism evidence="3 4">
    <name type="scientific">Pseudoxanthomonas winnipegensis</name>
    <dbReference type="NCBI Taxonomy" id="2480810"/>
    <lineage>
        <taxon>Bacteria</taxon>
        <taxon>Pseudomonadati</taxon>
        <taxon>Pseudomonadota</taxon>
        <taxon>Gammaproteobacteria</taxon>
        <taxon>Lysobacterales</taxon>
        <taxon>Lysobacteraceae</taxon>
        <taxon>Pseudoxanthomonas</taxon>
    </lineage>
</organism>
<name>A0A4Q8LKJ5_9GAMM</name>
<gene>
    <name evidence="3" type="ORF">EA661_10550</name>
</gene>
<dbReference type="PANTHER" id="PTHR47894">
    <property type="entry name" value="HTH-TYPE TRANSCRIPTIONAL REGULATOR GADX"/>
    <property type="match status" value="1"/>
</dbReference>
<dbReference type="GO" id="GO:0005829">
    <property type="term" value="C:cytosol"/>
    <property type="evidence" value="ECO:0007669"/>
    <property type="project" value="TreeGrafter"/>
</dbReference>
<accession>A0A4Q8LKJ5</accession>
<dbReference type="InterPro" id="IPR032687">
    <property type="entry name" value="AraC-type_N"/>
</dbReference>
<evidence type="ECO:0000256" key="1">
    <source>
        <dbReference type="ARBA" id="ARBA00023125"/>
    </source>
</evidence>
<evidence type="ECO:0000259" key="2">
    <source>
        <dbReference type="Pfam" id="PF12625"/>
    </source>
</evidence>
<dbReference type="RefSeq" id="WP_130518449.1">
    <property type="nucleotide sequence ID" value="NZ_SHMA01000002.1"/>
</dbReference>
<proteinExistence type="predicted"/>
<reference evidence="3 4" key="1">
    <citation type="submission" date="2019-02" db="EMBL/GenBank/DDBJ databases">
        <title>WGS of Pseudoxanthomonas species novum from clinical isolates.</title>
        <authorList>
            <person name="Bernier A.-M."/>
            <person name="Bernard K."/>
            <person name="Vachon A."/>
        </authorList>
    </citation>
    <scope>NUCLEOTIDE SEQUENCE [LARGE SCALE GENOMIC DNA]</scope>
    <source>
        <strain evidence="3 4">NML171202</strain>
    </source>
</reference>
<evidence type="ECO:0000313" key="4">
    <source>
        <dbReference type="Proteomes" id="UP000291286"/>
    </source>
</evidence>
<protein>
    <submittedName>
        <fullName evidence="3">AraC family transcriptional regulator</fullName>
    </submittedName>
</protein>
<dbReference type="AlphaFoldDB" id="A0A4Q8LKJ5"/>
<sequence>MPRNNTFPVDPGWRPLLKDLGIRSDTLLRRAGLPEELLARPNNGLTTAEYFRFWEALQAEAGDPLLPLRLVEAIQAESFIPPIFAALCSANMLQAGQRLSTYKKLIAPMTLAVDVGRDGALTLTPHWLEAQAQVPFVVMASELAFLLRLARLATREPVAALRVTMPQLPARAQAKAYAKFFGVAPREGDAASIGFTAIDAKRPFLTANDAMWQVFEPELRKRLGELDANANTAERVRSALLELLPGGQSGIEAVAARLSMSKRTLQRRLEIERQRISTVIGKYAVNRRAVAIVAMLGLLALLLSDRSWLHGVAAGLLTLVIAQVLVDHYSQERAEAYLMAMSSPDKSRVETR</sequence>